<evidence type="ECO:0000313" key="4">
    <source>
        <dbReference type="Proteomes" id="UP000326924"/>
    </source>
</evidence>
<keyword evidence="4" id="KW-1185">Reference proteome</keyword>
<comment type="caution">
    <text evidence="3">The sequence shown here is derived from an EMBL/GenBank/DDBJ whole genome shotgun (WGS) entry which is preliminary data.</text>
</comment>
<name>A0A5J5EXB5_9PEZI</name>
<dbReference type="InterPro" id="IPR038765">
    <property type="entry name" value="Papain-like_cys_pep_sf"/>
</dbReference>
<sequence length="421" mass="47135">MATVLRYFRGPPRGLQNPTVTYCYLNVIIQILYHLPCTRYMILTHANAGQIGGNNNQNSQQVINILHTVIRQLSRGPGQSATGIQNTRLPHILFPSDPARQQASDEALERLFNYLEGGNIPISNLFALDHATVYPHIGNTGASVLWPMASATPNIASIFTQGKRFPGNTPDCFVVKVEHDYTRPLVAVHLPNELDVTPYLVQGGTDPGRYDLLCIIMRSGAIMSGNGHYWVYVFKNGRWYVCEDEICREVNTALRTAIDNDLRDRYAVVVMVVYKRRNGAQVMAEAEPEPEPESKPADKKKAAPSPIWVYKEPVKHPPIPTPPPPDLFWCPGPPPVTTPPQPIYKPAPRCPCAICRPAPPAPPIPPVRNPPPQPPHSPWPQSPFVPPPNFKFAIDPPAPNIFDRWRRRQGLPKRYPYFTDE</sequence>
<dbReference type="GO" id="GO:0005634">
    <property type="term" value="C:nucleus"/>
    <property type="evidence" value="ECO:0007669"/>
    <property type="project" value="TreeGrafter"/>
</dbReference>
<dbReference type="InterPro" id="IPR028889">
    <property type="entry name" value="USP"/>
</dbReference>
<dbReference type="GO" id="GO:0004843">
    <property type="term" value="F:cysteine-type deubiquitinase activity"/>
    <property type="evidence" value="ECO:0007669"/>
    <property type="project" value="InterPro"/>
</dbReference>
<dbReference type="CDD" id="cd02257">
    <property type="entry name" value="Peptidase_C19"/>
    <property type="match status" value="1"/>
</dbReference>
<dbReference type="PROSITE" id="PS50235">
    <property type="entry name" value="USP_3"/>
    <property type="match status" value="1"/>
</dbReference>
<accession>A0A5J5EXB5</accession>
<evidence type="ECO:0000259" key="2">
    <source>
        <dbReference type="PROSITE" id="PS50235"/>
    </source>
</evidence>
<dbReference type="PRINTS" id="PR01217">
    <property type="entry name" value="PRICHEXTENSN"/>
</dbReference>
<dbReference type="EMBL" id="VXIS01000086">
    <property type="protein sequence ID" value="KAA8906723.1"/>
    <property type="molecule type" value="Genomic_DNA"/>
</dbReference>
<dbReference type="PANTHER" id="PTHR24006">
    <property type="entry name" value="UBIQUITIN CARBOXYL-TERMINAL HYDROLASE"/>
    <property type="match status" value="1"/>
</dbReference>
<evidence type="ECO:0000256" key="1">
    <source>
        <dbReference type="SAM" id="MobiDB-lite"/>
    </source>
</evidence>
<dbReference type="Proteomes" id="UP000326924">
    <property type="component" value="Unassembled WGS sequence"/>
</dbReference>
<gene>
    <name evidence="3" type="ORF">FN846DRAFT_1013384</name>
</gene>
<feature type="compositionally biased region" description="Basic and acidic residues" evidence="1">
    <location>
        <begin position="292"/>
        <end position="301"/>
    </location>
</feature>
<dbReference type="InParanoid" id="A0A5J5EXB5"/>
<dbReference type="InterPro" id="IPR001394">
    <property type="entry name" value="Peptidase_C19_UCH"/>
</dbReference>
<feature type="region of interest" description="Disordered" evidence="1">
    <location>
        <begin position="361"/>
        <end position="390"/>
    </location>
</feature>
<feature type="region of interest" description="Disordered" evidence="1">
    <location>
        <begin position="281"/>
        <end position="302"/>
    </location>
</feature>
<dbReference type="Pfam" id="PF00443">
    <property type="entry name" value="UCH"/>
    <property type="match status" value="1"/>
</dbReference>
<organism evidence="3 4">
    <name type="scientific">Sphaerosporella brunnea</name>
    <dbReference type="NCBI Taxonomy" id="1250544"/>
    <lineage>
        <taxon>Eukaryota</taxon>
        <taxon>Fungi</taxon>
        <taxon>Dikarya</taxon>
        <taxon>Ascomycota</taxon>
        <taxon>Pezizomycotina</taxon>
        <taxon>Pezizomycetes</taxon>
        <taxon>Pezizales</taxon>
        <taxon>Pyronemataceae</taxon>
        <taxon>Sphaerosporella</taxon>
    </lineage>
</organism>
<feature type="domain" description="USP" evidence="2">
    <location>
        <begin position="13"/>
        <end position="277"/>
    </location>
</feature>
<proteinExistence type="predicted"/>
<evidence type="ECO:0000313" key="3">
    <source>
        <dbReference type="EMBL" id="KAA8906723.1"/>
    </source>
</evidence>
<dbReference type="AlphaFoldDB" id="A0A5J5EXB5"/>
<dbReference type="GO" id="GO:0016579">
    <property type="term" value="P:protein deubiquitination"/>
    <property type="evidence" value="ECO:0007669"/>
    <property type="project" value="InterPro"/>
</dbReference>
<reference evidence="3 4" key="1">
    <citation type="submission" date="2019-09" db="EMBL/GenBank/DDBJ databases">
        <title>Draft genome of the ectomycorrhizal ascomycete Sphaerosporella brunnea.</title>
        <authorList>
            <consortium name="DOE Joint Genome Institute"/>
            <person name="Benucci G.M."/>
            <person name="Marozzi G."/>
            <person name="Antonielli L."/>
            <person name="Sanchez S."/>
            <person name="Marco P."/>
            <person name="Wang X."/>
            <person name="Falini L.B."/>
            <person name="Barry K."/>
            <person name="Haridas S."/>
            <person name="Lipzen A."/>
            <person name="Labutti K."/>
            <person name="Grigoriev I.V."/>
            <person name="Murat C."/>
            <person name="Martin F."/>
            <person name="Albertini E."/>
            <person name="Donnini D."/>
            <person name="Bonito G."/>
        </authorList>
    </citation>
    <scope>NUCLEOTIDE SEQUENCE [LARGE SCALE GENOMIC DNA]</scope>
    <source>
        <strain evidence="3 4">Sb_GMNB300</strain>
    </source>
</reference>
<dbReference type="InterPro" id="IPR050164">
    <property type="entry name" value="Peptidase_C19"/>
</dbReference>
<dbReference type="SUPFAM" id="SSF54001">
    <property type="entry name" value="Cysteine proteinases"/>
    <property type="match status" value="1"/>
</dbReference>
<dbReference type="GO" id="GO:0005829">
    <property type="term" value="C:cytosol"/>
    <property type="evidence" value="ECO:0007669"/>
    <property type="project" value="TreeGrafter"/>
</dbReference>
<feature type="compositionally biased region" description="Pro residues" evidence="1">
    <location>
        <begin position="361"/>
        <end position="389"/>
    </location>
</feature>
<protein>
    <recommendedName>
        <fullName evidence="2">USP domain-containing protein</fullName>
    </recommendedName>
</protein>
<dbReference type="Gene3D" id="3.90.70.10">
    <property type="entry name" value="Cysteine proteinases"/>
    <property type="match status" value="2"/>
</dbReference>